<gene>
    <name evidence="3" type="ORF">COW99_04685</name>
</gene>
<dbReference type="InterPro" id="IPR001345">
    <property type="entry name" value="PG/BPGM_mutase_AS"/>
</dbReference>
<feature type="binding site" evidence="1">
    <location>
        <begin position="7"/>
        <end position="14"/>
    </location>
    <ligand>
        <name>substrate</name>
    </ligand>
</feature>
<dbReference type="SMART" id="SM00855">
    <property type="entry name" value="PGAM"/>
    <property type="match status" value="1"/>
</dbReference>
<dbReference type="InterPro" id="IPR029033">
    <property type="entry name" value="His_PPase_superfam"/>
</dbReference>
<proteinExistence type="predicted"/>
<name>A0A2H0BUI0_9BACT</name>
<dbReference type="InterPro" id="IPR050275">
    <property type="entry name" value="PGM_Phosphatase"/>
</dbReference>
<evidence type="ECO:0000313" key="3">
    <source>
        <dbReference type="EMBL" id="PIP61281.1"/>
    </source>
</evidence>
<dbReference type="Pfam" id="PF00300">
    <property type="entry name" value="His_Phos_1"/>
    <property type="match status" value="1"/>
</dbReference>
<comment type="caution">
    <text evidence="3">The sequence shown here is derived from an EMBL/GenBank/DDBJ whole genome shotgun (WGS) entry which is preliminary data.</text>
</comment>
<dbReference type="Gene3D" id="3.90.1200.10">
    <property type="match status" value="1"/>
</dbReference>
<dbReference type="InterPro" id="IPR013078">
    <property type="entry name" value="His_Pase_superF_clade-1"/>
</dbReference>
<dbReference type="InterPro" id="IPR000719">
    <property type="entry name" value="Prot_kinase_dom"/>
</dbReference>
<dbReference type="GO" id="GO:0005524">
    <property type="term" value="F:ATP binding"/>
    <property type="evidence" value="ECO:0007669"/>
    <property type="project" value="InterPro"/>
</dbReference>
<evidence type="ECO:0000259" key="2">
    <source>
        <dbReference type="PROSITE" id="PS50011"/>
    </source>
</evidence>
<organism evidence="3 4">
    <name type="scientific">Candidatus Roizmanbacteria bacterium CG22_combo_CG10-13_8_21_14_all_38_20</name>
    <dbReference type="NCBI Taxonomy" id="1974862"/>
    <lineage>
        <taxon>Bacteria</taxon>
        <taxon>Candidatus Roizmaniibacteriota</taxon>
    </lineage>
</organism>
<dbReference type="AlphaFoldDB" id="A0A2H0BUI0"/>
<dbReference type="SUPFAM" id="SSF53254">
    <property type="entry name" value="Phosphoglycerate mutase-like"/>
    <property type="match status" value="1"/>
</dbReference>
<dbReference type="InterPro" id="IPR011009">
    <property type="entry name" value="Kinase-like_dom_sf"/>
</dbReference>
<dbReference type="PANTHER" id="PTHR48100">
    <property type="entry name" value="BROAD-SPECIFICITY PHOSPHATASE YOR283W-RELATED"/>
    <property type="match status" value="1"/>
</dbReference>
<dbReference type="Proteomes" id="UP000231246">
    <property type="component" value="Unassembled WGS sequence"/>
</dbReference>
<feature type="binding site" evidence="1">
    <location>
        <position position="59"/>
    </location>
    <ligand>
        <name>substrate</name>
    </ligand>
</feature>
<dbReference type="EMBL" id="PCTA01000030">
    <property type="protein sequence ID" value="PIP61281.1"/>
    <property type="molecule type" value="Genomic_DNA"/>
</dbReference>
<dbReference type="Gene3D" id="3.40.50.1240">
    <property type="entry name" value="Phosphoglycerate mutase-like"/>
    <property type="match status" value="1"/>
</dbReference>
<accession>A0A2H0BUI0</accession>
<evidence type="ECO:0000256" key="1">
    <source>
        <dbReference type="PIRSR" id="PIRSR613078-2"/>
    </source>
</evidence>
<dbReference type="Pfam" id="PF01636">
    <property type="entry name" value="APH"/>
    <property type="match status" value="1"/>
</dbReference>
<evidence type="ECO:0000313" key="4">
    <source>
        <dbReference type="Proteomes" id="UP000231246"/>
    </source>
</evidence>
<dbReference type="GO" id="GO:0004672">
    <property type="term" value="F:protein kinase activity"/>
    <property type="evidence" value="ECO:0007669"/>
    <property type="project" value="InterPro"/>
</dbReference>
<dbReference type="GO" id="GO:0016791">
    <property type="term" value="F:phosphatase activity"/>
    <property type="evidence" value="ECO:0007669"/>
    <property type="project" value="TreeGrafter"/>
</dbReference>
<feature type="domain" description="Protein kinase" evidence="2">
    <location>
        <begin position="232"/>
        <end position="522"/>
    </location>
</feature>
<reference evidence="3 4" key="1">
    <citation type="submission" date="2017-09" db="EMBL/GenBank/DDBJ databases">
        <title>Depth-based differentiation of microbial function through sediment-hosted aquifers and enrichment of novel symbionts in the deep terrestrial subsurface.</title>
        <authorList>
            <person name="Probst A.J."/>
            <person name="Ladd B."/>
            <person name="Jarett J.K."/>
            <person name="Geller-Mcgrath D.E."/>
            <person name="Sieber C.M."/>
            <person name="Emerson J.B."/>
            <person name="Anantharaman K."/>
            <person name="Thomas B.C."/>
            <person name="Malmstrom R."/>
            <person name="Stieglmeier M."/>
            <person name="Klingl A."/>
            <person name="Woyke T."/>
            <person name="Ryan C.M."/>
            <person name="Banfield J.F."/>
        </authorList>
    </citation>
    <scope>NUCLEOTIDE SEQUENCE [LARGE SCALE GENOMIC DNA]</scope>
    <source>
        <strain evidence="3">CG22_combo_CG10-13_8_21_14_all_38_20</strain>
    </source>
</reference>
<protein>
    <recommendedName>
        <fullName evidence="2">Protein kinase domain-containing protein</fullName>
    </recommendedName>
</protein>
<sequence>MELFIIRHGESIGNNKRGFMSGKSDLDGLSEKGKIQAIRLAWELRKVKFDRIISSPVTRARETANIVGFANSASVTTDVAFSELDHGIFEGHFWWEEEVVNKIPKNWRENHREDWTTPYPEGESIKDMCERVWNGLEELIQTISTHEKVAVVAHQAVIAAISYWAKQGRAKTSGREVLDYIHTKHYPNASAFSISKKAGKYKIQNTLDKFTSVNSSVDSVRFYTNHIFHKKVEDITNVSTVSSNNVYQLDGESSAVIKILSDQESLTASRLIRLYSYLEKNSTISAPKILHQDLSGCFFGHDVIIQDYANGKDQSACIKSKHSSKQLLQDIYTNITKLHQLPLEQVQDFWYPDDWEEKAHPNWKLYMQTEINHTITSLYKTNLPMKSLAYTLRNLSKLEEYINSDKYALVPLHGDLVPKNIIVDHNGDCEFIRLVDFERARIGDALWDLVYYYGHLQRLDLKLQDAWQDCFWGSLSKERKEIFELFLTLFHAWSVRDMEEYKDDTKRGNLGCKSLNILKQLV</sequence>
<dbReference type="CDD" id="cd07067">
    <property type="entry name" value="HP_PGM_like"/>
    <property type="match status" value="1"/>
</dbReference>
<dbReference type="PROSITE" id="PS50011">
    <property type="entry name" value="PROTEIN_KINASE_DOM"/>
    <property type="match status" value="1"/>
</dbReference>
<dbReference type="SUPFAM" id="SSF56112">
    <property type="entry name" value="Protein kinase-like (PK-like)"/>
    <property type="match status" value="1"/>
</dbReference>
<dbReference type="InterPro" id="IPR002575">
    <property type="entry name" value="Aminoglycoside_PTrfase"/>
</dbReference>
<dbReference type="PROSITE" id="PS00175">
    <property type="entry name" value="PG_MUTASE"/>
    <property type="match status" value="1"/>
</dbReference>